<evidence type="ECO:0000256" key="1">
    <source>
        <dbReference type="SAM" id="SignalP"/>
    </source>
</evidence>
<name>A0ABT3BNZ6_9BACT</name>
<sequence length="708" mass="82235">MKSKISKKIMGIFSMCALGIGLAMNTFACQTKTGVVYKIFPTYVSQADNLLALGIIPDYYPTQVFWNKNEPYPYINALKPEKFQSFLYQDDNFKKSLTNKLSSLQKRIKVFAPSWFSLSGNNENENRNEEFWFFNKGNFILYDQYLLEDSHNMIGGGQLNIEGGPIQKGSFVRGVDYKTSRDLFLSLPFELIADFNDPHASAQPLIKKLKQALTYANKDTKKLYQLHNFSRYAKDINQFYFKNDNNLKIRVNDKPTTFHFWTSNFAKFVLGVEYDVQQNKFVNKQNEIPLFYPEYNWREANSLNSKIYHFFNEILLTTKDKEAGIKNLNYHPAMCDYDSFTKDLPLCNFDYQLGASSILHHHPVYEQNLKLNDNSQIYLGSIRESMLYLYKIAYVATSFIQTKQGQDLFKNDIEQKKALENALSNANMIAGNLYERLGLMRSLFQALGLVDPHYNPQKYVFDNRRSKVLGLLTTYERNGTNTLQSISKYGFLYYDLGFRGPKPRLIGYDYRALLDPVDNKVPEGCHKHDDGTTHCLNEKNEEYELKRIQPKTTNSILNMDAHGWWWNLGDGGLTETNFAKFKGNFDYIFNLTKNKTQVFNNPSENVQVNLLLKSHIQKKTVNDPEVLSKNVFLQDYTLWTEGIRSPIGYNQILDAVLNTLWNTDEVQAKIHSMTTEQRAQVNKQYKQAQNWGSYWNQYIIIPSNNRKG</sequence>
<feature type="signal peptide" evidence="1">
    <location>
        <begin position="1"/>
        <end position="28"/>
    </location>
</feature>
<evidence type="ECO:0000313" key="2">
    <source>
        <dbReference type="EMBL" id="MCV3753980.1"/>
    </source>
</evidence>
<reference evidence="2 3" key="1">
    <citation type="journal article" date="2020" name="Int. J. Syst. Evol. Microbiol.">
        <title>Ureaplasma miroungigenitalium sp. nov. isolated from northern elephant seals (Mirounga angustirostris) and Ureaplasma zalophigenitalium sp. nov. isolated from California sea lions (Zalophus californianus).</title>
        <authorList>
            <person name="Volokhov D.V."/>
            <person name="Gulland F.M."/>
            <person name="Gao Y."/>
            <person name="Chizhikov V.E."/>
        </authorList>
    </citation>
    <scope>NUCLEOTIDE SEQUENCE [LARGE SCALE GENOMIC DNA]</scope>
    <source>
        <strain evidence="2 3">CSL7644-GEN</strain>
    </source>
</reference>
<organism evidence="2 3">
    <name type="scientific">Ureaplasma zalophigenitalium</name>
    <dbReference type="NCBI Taxonomy" id="907723"/>
    <lineage>
        <taxon>Bacteria</taxon>
        <taxon>Bacillati</taxon>
        <taxon>Mycoplasmatota</taxon>
        <taxon>Mycoplasmoidales</taxon>
        <taxon>Mycoplasmoidaceae</taxon>
        <taxon>Ureaplasma</taxon>
    </lineage>
</organism>
<dbReference type="EMBL" id="JAOXHJ010000002">
    <property type="protein sequence ID" value="MCV3753980.1"/>
    <property type="molecule type" value="Genomic_DNA"/>
</dbReference>
<accession>A0ABT3BNZ6</accession>
<keyword evidence="1" id="KW-0732">Signal</keyword>
<feature type="chain" id="PRO_5047136576" description="DUF31 domain-containing protein" evidence="1">
    <location>
        <begin position="29"/>
        <end position="708"/>
    </location>
</feature>
<proteinExistence type="predicted"/>
<evidence type="ECO:0000313" key="3">
    <source>
        <dbReference type="Proteomes" id="UP001207252"/>
    </source>
</evidence>
<dbReference type="Proteomes" id="UP001207252">
    <property type="component" value="Unassembled WGS sequence"/>
</dbReference>
<gene>
    <name evidence="2" type="ORF">OF365_01185</name>
</gene>
<keyword evidence="3" id="KW-1185">Reference proteome</keyword>
<dbReference type="RefSeq" id="WP_263817784.1">
    <property type="nucleotide sequence ID" value="NZ_JAOXHJ010000002.1"/>
</dbReference>
<protein>
    <recommendedName>
        <fullName evidence="4">DUF31 domain-containing protein</fullName>
    </recommendedName>
</protein>
<evidence type="ECO:0008006" key="4">
    <source>
        <dbReference type="Google" id="ProtNLM"/>
    </source>
</evidence>
<comment type="caution">
    <text evidence="2">The sequence shown here is derived from an EMBL/GenBank/DDBJ whole genome shotgun (WGS) entry which is preliminary data.</text>
</comment>